<dbReference type="FunFam" id="3.20.20.80:FF:000052">
    <property type="entry name" value="Putative alpha-L-fucosidase 1"/>
    <property type="match status" value="1"/>
</dbReference>
<dbReference type="EMBL" id="JABBPN010000003">
    <property type="protein sequence ID" value="NMO95151.1"/>
    <property type="molecule type" value="Genomic_DNA"/>
</dbReference>
<dbReference type="GO" id="GO:0006004">
    <property type="term" value="P:fucose metabolic process"/>
    <property type="evidence" value="ECO:0007669"/>
    <property type="project" value="TreeGrafter"/>
</dbReference>
<comment type="caution">
    <text evidence="7">The sequence shown here is derived from an EMBL/GenBank/DDBJ whole genome shotgun (WGS) entry which is preliminary data.</text>
</comment>
<protein>
    <recommendedName>
        <fullName evidence="2">alpha-L-fucosidase</fullName>
        <ecNumber evidence="2">3.2.1.51</ecNumber>
    </recommendedName>
</protein>
<dbReference type="Gene3D" id="3.20.20.80">
    <property type="entry name" value="Glycosidases"/>
    <property type="match status" value="1"/>
</dbReference>
<dbReference type="PROSITE" id="PS50022">
    <property type="entry name" value="FA58C_3"/>
    <property type="match status" value="1"/>
</dbReference>
<comment type="similarity">
    <text evidence="1">Belongs to the glycosyl hydrolase 29 family.</text>
</comment>
<keyword evidence="3" id="KW-0732">Signal</keyword>
<accession>A0A848M4J0</accession>
<dbReference type="Pfam" id="PF00754">
    <property type="entry name" value="F5_F8_type_C"/>
    <property type="match status" value="1"/>
</dbReference>
<reference evidence="7 8" key="1">
    <citation type="submission" date="2020-04" db="EMBL/GenBank/DDBJ databases">
        <title>Paenibacillus algicola sp. nov., a novel marine bacterium producing alginate lyase.</title>
        <authorList>
            <person name="Huang H."/>
        </authorList>
    </citation>
    <scope>NUCLEOTIDE SEQUENCE [LARGE SCALE GENOMIC DNA]</scope>
    <source>
        <strain evidence="7 8">L7-75</strain>
    </source>
</reference>
<evidence type="ECO:0000256" key="3">
    <source>
        <dbReference type="ARBA" id="ARBA00022729"/>
    </source>
</evidence>
<organism evidence="7 8">
    <name type="scientific">Paenibacillus lemnae</name>
    <dbReference type="NCBI Taxonomy" id="1330551"/>
    <lineage>
        <taxon>Bacteria</taxon>
        <taxon>Bacillati</taxon>
        <taxon>Bacillota</taxon>
        <taxon>Bacilli</taxon>
        <taxon>Bacillales</taxon>
        <taxon>Paenibacillaceae</taxon>
        <taxon>Paenibacillus</taxon>
    </lineage>
</organism>
<dbReference type="PANTHER" id="PTHR10030:SF37">
    <property type="entry name" value="ALPHA-L-FUCOSIDASE-RELATED"/>
    <property type="match status" value="1"/>
</dbReference>
<dbReference type="GO" id="GO:0016139">
    <property type="term" value="P:glycoside catabolic process"/>
    <property type="evidence" value="ECO:0007669"/>
    <property type="project" value="TreeGrafter"/>
</dbReference>
<evidence type="ECO:0000256" key="2">
    <source>
        <dbReference type="ARBA" id="ARBA00012662"/>
    </source>
</evidence>
<sequence>MTTTIRNAAEIRPSERQLTVQNMEFYAFIHFSMNTFTDEEWGDGTSDPVLFDPSELNADQWVQSCLDAGMKGLILTCKHHDGFCLWPSQYTDYSVKSSPWKNGQGDVVREVSDACRRHGLKFGIYLSPWDRHEPSYGDSPKYNDYFISQLTELLTQYGDIFCVWFDGACGEGPNGKRQEYDWDAYYALIRKLQPGAVISVCGPDIRWCGNEAGHCRKSEWSVVPASLRSNEAIQEKSQQADDREFARRYDSQDEDLGSREIIGSEPELVWYPAEVNTSIRPGWFYHAAEDDQVRSLEELLHIYYGSVGGNATFLLNLPPDRRGLIHENDRTRLRELGDTIRGIFSNNLAAHAEVKASEAVEGHEAKAVVDGNPDTYWCPQEGTEQAVLEVDLKCDTLFDHIVLKEYRYSQRIEGFEVEVQADGGAWTPLWSGTVIGRKRICHFNTVSARKIRLTVTQSRWCPTLSAFEIYKK</sequence>
<dbReference type="SMART" id="SM00812">
    <property type="entry name" value="Alpha_L_fucos"/>
    <property type="match status" value="1"/>
</dbReference>
<evidence type="ECO:0000256" key="5">
    <source>
        <dbReference type="ARBA" id="ARBA00023295"/>
    </source>
</evidence>
<evidence type="ECO:0000259" key="6">
    <source>
        <dbReference type="PROSITE" id="PS50022"/>
    </source>
</evidence>
<evidence type="ECO:0000313" key="8">
    <source>
        <dbReference type="Proteomes" id="UP000565468"/>
    </source>
</evidence>
<dbReference type="AlphaFoldDB" id="A0A848M4J0"/>
<proteinExistence type="inferred from homology"/>
<name>A0A848M4J0_PAELE</name>
<dbReference type="SUPFAM" id="SSF51445">
    <property type="entry name" value="(Trans)glycosidases"/>
    <property type="match status" value="1"/>
</dbReference>
<dbReference type="GO" id="GO:0004560">
    <property type="term" value="F:alpha-L-fucosidase activity"/>
    <property type="evidence" value="ECO:0007669"/>
    <property type="project" value="InterPro"/>
</dbReference>
<keyword evidence="5" id="KW-0326">Glycosidase</keyword>
<dbReference type="PANTHER" id="PTHR10030">
    <property type="entry name" value="ALPHA-L-FUCOSIDASE"/>
    <property type="match status" value="1"/>
</dbReference>
<dbReference type="Gene3D" id="2.60.120.260">
    <property type="entry name" value="Galactose-binding domain-like"/>
    <property type="match status" value="1"/>
</dbReference>
<dbReference type="InterPro" id="IPR057739">
    <property type="entry name" value="Glyco_hydro_29_N"/>
</dbReference>
<dbReference type="InterPro" id="IPR008979">
    <property type="entry name" value="Galactose-bd-like_sf"/>
</dbReference>
<dbReference type="Proteomes" id="UP000565468">
    <property type="component" value="Unassembled WGS sequence"/>
</dbReference>
<evidence type="ECO:0000313" key="7">
    <source>
        <dbReference type="EMBL" id="NMO95151.1"/>
    </source>
</evidence>
<dbReference type="RefSeq" id="WP_169503904.1">
    <property type="nucleotide sequence ID" value="NZ_JABBPN010000003.1"/>
</dbReference>
<dbReference type="Pfam" id="PF01120">
    <property type="entry name" value="Alpha_L_fucos"/>
    <property type="match status" value="1"/>
</dbReference>
<keyword evidence="4" id="KW-0378">Hydrolase</keyword>
<feature type="domain" description="F5/8 type C" evidence="6">
    <location>
        <begin position="331"/>
        <end position="472"/>
    </location>
</feature>
<dbReference type="InterPro" id="IPR017853">
    <property type="entry name" value="GH"/>
</dbReference>
<dbReference type="GO" id="GO:0005764">
    <property type="term" value="C:lysosome"/>
    <property type="evidence" value="ECO:0007669"/>
    <property type="project" value="TreeGrafter"/>
</dbReference>
<evidence type="ECO:0000256" key="4">
    <source>
        <dbReference type="ARBA" id="ARBA00022801"/>
    </source>
</evidence>
<gene>
    <name evidence="7" type="ORF">HII30_05030</name>
</gene>
<dbReference type="InterPro" id="IPR000421">
    <property type="entry name" value="FA58C"/>
</dbReference>
<evidence type="ECO:0000256" key="1">
    <source>
        <dbReference type="ARBA" id="ARBA00007951"/>
    </source>
</evidence>
<dbReference type="SUPFAM" id="SSF49785">
    <property type="entry name" value="Galactose-binding domain-like"/>
    <property type="match status" value="1"/>
</dbReference>
<keyword evidence="8" id="KW-1185">Reference proteome</keyword>
<dbReference type="InterPro" id="IPR000933">
    <property type="entry name" value="Glyco_hydro_29"/>
</dbReference>
<dbReference type="EC" id="3.2.1.51" evidence="2"/>